<evidence type="ECO:0000313" key="1">
    <source>
        <dbReference type="EMBL" id="QAA33179.1"/>
    </source>
</evidence>
<dbReference type="SUPFAM" id="SSF51658">
    <property type="entry name" value="Xylose isomerase-like"/>
    <property type="match status" value="1"/>
</dbReference>
<name>A0A3R5QUV1_9CLOT</name>
<keyword evidence="2" id="KW-1185">Reference proteome</keyword>
<evidence type="ECO:0008006" key="3">
    <source>
        <dbReference type="Google" id="ProtNLM"/>
    </source>
</evidence>
<accession>A0A3R5QUV1</accession>
<dbReference type="KEGG" id="cmah:C1I91_16895"/>
<reference evidence="1 2" key="1">
    <citation type="submission" date="2018-01" db="EMBL/GenBank/DDBJ databases">
        <title>Genome Sequencing and Assembly of Anaerobacter polyendosporus strain CT4.</title>
        <authorList>
            <person name="Tachaapaikoon C."/>
            <person name="Sutheeworapong S."/>
            <person name="Jenjaroenpun P."/>
            <person name="Wongsurawat T."/>
            <person name="Nookeaw I."/>
            <person name="Cheawchanlertfa P."/>
            <person name="Kosugi A."/>
            <person name="Cheevadhanarak S."/>
            <person name="Ratanakhanokchai K."/>
        </authorList>
    </citation>
    <scope>NUCLEOTIDE SEQUENCE [LARGE SCALE GENOMIC DNA]</scope>
    <source>
        <strain evidence="1 2">CT4</strain>
    </source>
</reference>
<sequence length="297" mass="35608">MNCFMIGMHGRYDFNKFNRDFLTGFYGVEVCSFKTEEEIEFLVEQSFEKDFKYGVHFPLRAGVAEFRDAQFLALNDEVRKKAFVYIENDLRYIKERQLKPEYILFHYPKPVVIKEDFDMDNWRFADRSEYAYESEYSFEEFKSKTEDLFNWLSNKAIEYNFVPVLEFDALNKYLCESDFLEERLNTYNTIRICLDTGRLQLQSLIDKSFDAINIIERFAKYTDIVHLWNARIGENNHYPALPCLKEEDGWAPIEKYLGTIKQKNNNFKVMFEHRSDLISDQQLYSCYSWIKSIIEGE</sequence>
<proteinExistence type="predicted"/>
<dbReference type="OrthoDB" id="1890113at2"/>
<protein>
    <recommendedName>
        <fullName evidence="3">Sugar phosphate isomerase/epimerase</fullName>
    </recommendedName>
</protein>
<dbReference type="Proteomes" id="UP000286268">
    <property type="component" value="Chromosome"/>
</dbReference>
<evidence type="ECO:0000313" key="2">
    <source>
        <dbReference type="Proteomes" id="UP000286268"/>
    </source>
</evidence>
<gene>
    <name evidence="1" type="ORF">C1I91_16895</name>
</gene>
<dbReference type="AlphaFoldDB" id="A0A3R5QUV1"/>
<dbReference type="Gene3D" id="3.20.20.150">
    <property type="entry name" value="Divalent-metal-dependent TIM barrel enzymes"/>
    <property type="match status" value="1"/>
</dbReference>
<dbReference type="InterPro" id="IPR036237">
    <property type="entry name" value="Xyl_isomerase-like_sf"/>
</dbReference>
<dbReference type="RefSeq" id="WP_128213905.1">
    <property type="nucleotide sequence ID" value="NZ_CP025746.1"/>
</dbReference>
<dbReference type="EMBL" id="CP025746">
    <property type="protein sequence ID" value="QAA33179.1"/>
    <property type="molecule type" value="Genomic_DNA"/>
</dbReference>
<organism evidence="1 2">
    <name type="scientific">Clostridium manihotivorum</name>
    <dbReference type="NCBI Taxonomy" id="2320868"/>
    <lineage>
        <taxon>Bacteria</taxon>
        <taxon>Bacillati</taxon>
        <taxon>Bacillota</taxon>
        <taxon>Clostridia</taxon>
        <taxon>Eubacteriales</taxon>
        <taxon>Clostridiaceae</taxon>
        <taxon>Clostridium</taxon>
    </lineage>
</organism>